<dbReference type="EMBL" id="BQNB010019026">
    <property type="protein sequence ID" value="GJT80799.1"/>
    <property type="molecule type" value="Genomic_DNA"/>
</dbReference>
<dbReference type="InterPro" id="IPR050951">
    <property type="entry name" value="Retrovirus_Pol_polyprotein"/>
</dbReference>
<dbReference type="PANTHER" id="PTHR37984">
    <property type="entry name" value="PROTEIN CBG26694"/>
    <property type="match status" value="1"/>
</dbReference>
<dbReference type="Pfam" id="PF00078">
    <property type="entry name" value="RVT_1"/>
    <property type="match status" value="1"/>
</dbReference>
<dbReference type="InterPro" id="IPR043502">
    <property type="entry name" value="DNA/RNA_pol_sf"/>
</dbReference>
<reference evidence="2" key="1">
    <citation type="journal article" date="2022" name="Int. J. Mol. Sci.">
        <title>Draft Genome of Tanacetum Coccineum: Genomic Comparison of Closely Related Tanacetum-Family Plants.</title>
        <authorList>
            <person name="Yamashiro T."/>
            <person name="Shiraishi A."/>
            <person name="Nakayama K."/>
            <person name="Satake H."/>
        </authorList>
    </citation>
    <scope>NUCLEOTIDE SEQUENCE</scope>
</reference>
<dbReference type="Proteomes" id="UP001151760">
    <property type="component" value="Unassembled WGS sequence"/>
</dbReference>
<keyword evidence="2" id="KW-0808">Transferase</keyword>
<evidence type="ECO:0000313" key="2">
    <source>
        <dbReference type="EMBL" id="GJT80799.1"/>
    </source>
</evidence>
<protein>
    <submittedName>
        <fullName evidence="2">Reverse transcriptase domain-containing protein</fullName>
    </submittedName>
</protein>
<dbReference type="Gene3D" id="3.30.70.270">
    <property type="match status" value="2"/>
</dbReference>
<proteinExistence type="predicted"/>
<feature type="domain" description="Reverse transcriptase" evidence="1">
    <location>
        <begin position="2"/>
        <end position="148"/>
    </location>
</feature>
<comment type="caution">
    <text evidence="2">The sequence shown here is derived from an EMBL/GenBank/DDBJ whole genome shotgun (WGS) entry which is preliminary data.</text>
</comment>
<dbReference type="Gene3D" id="3.10.10.10">
    <property type="entry name" value="HIV Type 1 Reverse Transcriptase, subunit A, domain 1"/>
    <property type="match status" value="1"/>
</dbReference>
<name>A0ABQ5GZ66_9ASTR</name>
<dbReference type="GO" id="GO:0003964">
    <property type="term" value="F:RNA-directed DNA polymerase activity"/>
    <property type="evidence" value="ECO:0007669"/>
    <property type="project" value="UniProtKB-KW"/>
</dbReference>
<dbReference type="InterPro" id="IPR000477">
    <property type="entry name" value="RT_dom"/>
</dbReference>
<gene>
    <name evidence="2" type="ORF">Tco_1055141</name>
</gene>
<reference evidence="2" key="2">
    <citation type="submission" date="2022-01" db="EMBL/GenBank/DDBJ databases">
        <authorList>
            <person name="Yamashiro T."/>
            <person name="Shiraishi A."/>
            <person name="Satake H."/>
            <person name="Nakayama K."/>
        </authorList>
    </citation>
    <scope>NUCLEOTIDE SEQUENCE</scope>
</reference>
<dbReference type="InterPro" id="IPR043128">
    <property type="entry name" value="Rev_trsase/Diguanyl_cyclase"/>
</dbReference>
<sequence>MCVDFTDINKACPKYFYPLSEIDWKVKSLSGFQIKCFLDAYKGYHQIQMAEEDEEKTSLFTRKGVFCYQKMPFGLKNARATYQRLVDKVFSDEIGRNLEAYVDEMVIKSTSEEEMLKDIEETFDKFRLINKKLNIKKFSFGVEEGPFLEHLITRQGIWANPSKVKARTDLKPPKTLKDVQSLNGKLEVLSRFLSKGAKKSLPFFKGLKSCVDKKTIQWTADAKEALRKMKEFMKLTAPIKGEVLVMYYVALTENISAALLEEREERQVPIYFPIRVLQGAELNYPQLEKLILALVHAARRL</sequence>
<accession>A0ABQ5GZ66</accession>
<dbReference type="PANTHER" id="PTHR37984:SF5">
    <property type="entry name" value="PROTEIN NYNRIN-LIKE"/>
    <property type="match status" value="1"/>
</dbReference>
<keyword evidence="3" id="KW-1185">Reference proteome</keyword>
<evidence type="ECO:0000259" key="1">
    <source>
        <dbReference type="Pfam" id="PF00078"/>
    </source>
</evidence>
<dbReference type="SUPFAM" id="SSF56672">
    <property type="entry name" value="DNA/RNA polymerases"/>
    <property type="match status" value="1"/>
</dbReference>
<organism evidence="2 3">
    <name type="scientific">Tanacetum coccineum</name>
    <dbReference type="NCBI Taxonomy" id="301880"/>
    <lineage>
        <taxon>Eukaryota</taxon>
        <taxon>Viridiplantae</taxon>
        <taxon>Streptophyta</taxon>
        <taxon>Embryophyta</taxon>
        <taxon>Tracheophyta</taxon>
        <taxon>Spermatophyta</taxon>
        <taxon>Magnoliopsida</taxon>
        <taxon>eudicotyledons</taxon>
        <taxon>Gunneridae</taxon>
        <taxon>Pentapetalae</taxon>
        <taxon>asterids</taxon>
        <taxon>campanulids</taxon>
        <taxon>Asterales</taxon>
        <taxon>Asteraceae</taxon>
        <taxon>Asteroideae</taxon>
        <taxon>Anthemideae</taxon>
        <taxon>Anthemidinae</taxon>
        <taxon>Tanacetum</taxon>
    </lineage>
</organism>
<keyword evidence="2" id="KW-0548">Nucleotidyltransferase</keyword>
<evidence type="ECO:0000313" key="3">
    <source>
        <dbReference type="Proteomes" id="UP001151760"/>
    </source>
</evidence>
<dbReference type="CDD" id="cd01647">
    <property type="entry name" value="RT_LTR"/>
    <property type="match status" value="1"/>
</dbReference>
<keyword evidence="2" id="KW-0695">RNA-directed DNA polymerase</keyword>